<gene>
    <name evidence="2" type="ORF">C8P70_12923</name>
</gene>
<evidence type="ECO:0000313" key="3">
    <source>
        <dbReference type="Proteomes" id="UP000295215"/>
    </source>
</evidence>
<dbReference type="AlphaFoldDB" id="A0A4R7ET36"/>
<evidence type="ECO:0000313" key="2">
    <source>
        <dbReference type="EMBL" id="TDS52990.1"/>
    </source>
</evidence>
<proteinExistence type="predicted"/>
<dbReference type="OrthoDB" id="665720at2"/>
<dbReference type="RefSeq" id="WP_133713472.1">
    <property type="nucleotide sequence ID" value="NZ_SOAG01000029.1"/>
</dbReference>
<protein>
    <recommendedName>
        <fullName evidence="1">DUF6268 domain-containing protein</fullName>
    </recommendedName>
</protein>
<dbReference type="EMBL" id="SOAG01000029">
    <property type="protein sequence ID" value="TDS52990.1"/>
    <property type="molecule type" value="Genomic_DNA"/>
</dbReference>
<organism evidence="2 3">
    <name type="scientific">Myroides indicus</name>
    <dbReference type="NCBI Taxonomy" id="1323422"/>
    <lineage>
        <taxon>Bacteria</taxon>
        <taxon>Pseudomonadati</taxon>
        <taxon>Bacteroidota</taxon>
        <taxon>Flavobacteriia</taxon>
        <taxon>Flavobacteriales</taxon>
        <taxon>Flavobacteriaceae</taxon>
        <taxon>Myroides</taxon>
    </lineage>
</organism>
<evidence type="ECO:0000259" key="1">
    <source>
        <dbReference type="Pfam" id="PF19783"/>
    </source>
</evidence>
<keyword evidence="3" id="KW-1185">Reference proteome</keyword>
<feature type="domain" description="DUF6268" evidence="1">
    <location>
        <begin position="17"/>
        <end position="299"/>
    </location>
</feature>
<accession>A0A4R7ET36</accession>
<dbReference type="Pfam" id="PF19783">
    <property type="entry name" value="DUF6268"/>
    <property type="match status" value="1"/>
</dbReference>
<reference evidence="2 3" key="1">
    <citation type="submission" date="2019-03" db="EMBL/GenBank/DDBJ databases">
        <title>Genomic Encyclopedia of Archaeal and Bacterial Type Strains, Phase II (KMG-II): from individual species to whole genera.</title>
        <authorList>
            <person name="Goeker M."/>
        </authorList>
    </citation>
    <scope>NUCLEOTIDE SEQUENCE [LARGE SCALE GENOMIC DNA]</scope>
    <source>
        <strain evidence="2 3">DSM 28213</strain>
    </source>
</reference>
<sequence length="301" mass="34360">MKFIILFFLTFTCYDIVAQIQIQVKTEYLGESSYRKTDGKTYQKVGDAKGSAVIYQADVHIPLSVKLNEKNRPTIWSISGRFAQARLNNRNFDEPIVTDRIMNVGLNLNHLRPLNDKWSIMASIGGGTYMPSTEFSQIRFKNTLGSMGTVFIYHLRSNLDLGVGAAINNSFGYPMLFPALYLNWKMERKYNVEINVLDGLEMCFRYDLNNIFRLNLIGEMNGQTALLEQDGKDKIFSHAYIIGGVRPEIKIGDNIFLNVTAGVNAWRPSQVTERTIKSIFKKQQYYFKASPYVATQLKIVL</sequence>
<comment type="caution">
    <text evidence="2">The sequence shown here is derived from an EMBL/GenBank/DDBJ whole genome shotgun (WGS) entry which is preliminary data.</text>
</comment>
<name>A0A4R7ET36_9FLAO</name>
<dbReference type="InterPro" id="IPR046235">
    <property type="entry name" value="DUF6268"/>
</dbReference>
<dbReference type="Proteomes" id="UP000295215">
    <property type="component" value="Unassembled WGS sequence"/>
</dbReference>